<feature type="transmembrane region" description="Helical" evidence="1">
    <location>
        <begin position="105"/>
        <end position="125"/>
    </location>
</feature>
<feature type="transmembrane region" description="Helical" evidence="1">
    <location>
        <begin position="61"/>
        <end position="84"/>
    </location>
</feature>
<feature type="transmembrane region" description="Helical" evidence="1">
    <location>
        <begin position="164"/>
        <end position="186"/>
    </location>
</feature>
<sequence>MAAQESWKSNDSNSNILTIQISMIISSMLSIFYPEEPHIMTKILAAFRDVMSLSPKLFPSFPLQIAFNVFLFIPLAIIIGLKSYRNGLQSESPKVEQTLSLFKKILNVLTIPIHLHTGSALGALLTSIPNSVAIAASAILVHIIWNYTILILEYPTGFGHDFNIMIVWLIENTPVIVFTLYSLIFYAFQQSVGVYVCTICTILLSSFFVYLILGTSLFSGRRHNAVATIAGFATFIFTNLLQYLVPSKTVYWLTFAYISMNVIAIFGEWKLPTPINKKTRKINKGNMQTYDDGPNDGEKKSLRKFISLEKQDIATLGVFVFGILFMTFFNAMAARQMPIGTPLPDFIHNIFQTRNQKFQDIFRNAVFKPSLRRLHCISCHIMLHLPRCRQR</sequence>
<reference evidence="2" key="1">
    <citation type="submission" date="2006-10" db="EMBL/GenBank/DDBJ databases">
        <authorList>
            <person name="Amadeo P."/>
            <person name="Zhao Q."/>
            <person name="Wortman J."/>
            <person name="Fraser-Liggett C."/>
            <person name="Carlton J."/>
        </authorList>
    </citation>
    <scope>NUCLEOTIDE SEQUENCE</scope>
    <source>
        <strain evidence="2">G3</strain>
    </source>
</reference>
<dbReference type="VEuPathDB" id="TrichDB:TVAGG3_0271610"/>
<keyword evidence="1" id="KW-1133">Transmembrane helix</keyword>
<dbReference type="AlphaFoldDB" id="A2DHW7"/>
<dbReference type="Proteomes" id="UP000001542">
    <property type="component" value="Unassembled WGS sequence"/>
</dbReference>
<protein>
    <submittedName>
        <fullName evidence="2">Uncharacterized protein</fullName>
    </submittedName>
</protein>
<feature type="transmembrane region" description="Helical" evidence="1">
    <location>
        <begin position="192"/>
        <end position="213"/>
    </location>
</feature>
<feature type="transmembrane region" description="Helical" evidence="1">
    <location>
        <begin position="225"/>
        <end position="245"/>
    </location>
</feature>
<dbReference type="InParanoid" id="A2DHW7"/>
<feature type="transmembrane region" description="Helical" evidence="1">
    <location>
        <begin position="12"/>
        <end position="33"/>
    </location>
</feature>
<name>A2DHW7_TRIV3</name>
<feature type="transmembrane region" description="Helical" evidence="1">
    <location>
        <begin position="251"/>
        <end position="271"/>
    </location>
</feature>
<keyword evidence="1" id="KW-0812">Transmembrane</keyword>
<feature type="transmembrane region" description="Helical" evidence="1">
    <location>
        <begin position="131"/>
        <end position="152"/>
    </location>
</feature>
<proteinExistence type="predicted"/>
<reference evidence="2" key="2">
    <citation type="journal article" date="2007" name="Science">
        <title>Draft genome sequence of the sexually transmitted pathogen Trichomonas vaginalis.</title>
        <authorList>
            <person name="Carlton J.M."/>
            <person name="Hirt R.P."/>
            <person name="Silva J.C."/>
            <person name="Delcher A.L."/>
            <person name="Schatz M."/>
            <person name="Zhao Q."/>
            <person name="Wortman J.R."/>
            <person name="Bidwell S.L."/>
            <person name="Alsmark U.C.M."/>
            <person name="Besteiro S."/>
            <person name="Sicheritz-Ponten T."/>
            <person name="Noel C.J."/>
            <person name="Dacks J.B."/>
            <person name="Foster P.G."/>
            <person name="Simillion C."/>
            <person name="Van de Peer Y."/>
            <person name="Miranda-Saavedra D."/>
            <person name="Barton G.J."/>
            <person name="Westrop G.D."/>
            <person name="Mueller S."/>
            <person name="Dessi D."/>
            <person name="Fiori P.L."/>
            <person name="Ren Q."/>
            <person name="Paulsen I."/>
            <person name="Zhang H."/>
            <person name="Bastida-Corcuera F.D."/>
            <person name="Simoes-Barbosa A."/>
            <person name="Brown M.T."/>
            <person name="Hayes R.D."/>
            <person name="Mukherjee M."/>
            <person name="Okumura C.Y."/>
            <person name="Schneider R."/>
            <person name="Smith A.J."/>
            <person name="Vanacova S."/>
            <person name="Villalvazo M."/>
            <person name="Haas B.J."/>
            <person name="Pertea M."/>
            <person name="Feldblyum T.V."/>
            <person name="Utterback T.R."/>
            <person name="Shu C.L."/>
            <person name="Osoegawa K."/>
            <person name="de Jong P.J."/>
            <person name="Hrdy I."/>
            <person name="Horvathova L."/>
            <person name="Zubacova Z."/>
            <person name="Dolezal P."/>
            <person name="Malik S.B."/>
            <person name="Logsdon J.M. Jr."/>
            <person name="Henze K."/>
            <person name="Gupta A."/>
            <person name="Wang C.C."/>
            <person name="Dunne R.L."/>
            <person name="Upcroft J.A."/>
            <person name="Upcroft P."/>
            <person name="White O."/>
            <person name="Salzberg S.L."/>
            <person name="Tang P."/>
            <person name="Chiu C.-H."/>
            <person name="Lee Y.-S."/>
            <person name="Embley T.M."/>
            <person name="Coombs G.H."/>
            <person name="Mottram J.C."/>
            <person name="Tachezy J."/>
            <person name="Fraser-Liggett C.M."/>
            <person name="Johnson P.J."/>
        </authorList>
    </citation>
    <scope>NUCLEOTIDE SEQUENCE [LARGE SCALE GENOMIC DNA]</scope>
    <source>
        <strain evidence="2">G3</strain>
    </source>
</reference>
<dbReference type="RefSeq" id="XP_001580942.1">
    <property type="nucleotide sequence ID" value="XM_001580892.1"/>
</dbReference>
<dbReference type="KEGG" id="tva:5465487"/>
<evidence type="ECO:0000256" key="1">
    <source>
        <dbReference type="SAM" id="Phobius"/>
    </source>
</evidence>
<dbReference type="EMBL" id="DS113202">
    <property type="protein sequence ID" value="EAY19956.1"/>
    <property type="molecule type" value="Genomic_DNA"/>
</dbReference>
<dbReference type="VEuPathDB" id="TrichDB:TVAG_402100"/>
<keyword evidence="3" id="KW-1185">Reference proteome</keyword>
<evidence type="ECO:0000313" key="3">
    <source>
        <dbReference type="Proteomes" id="UP000001542"/>
    </source>
</evidence>
<keyword evidence="1" id="KW-0472">Membrane</keyword>
<feature type="transmembrane region" description="Helical" evidence="1">
    <location>
        <begin position="313"/>
        <end position="333"/>
    </location>
</feature>
<gene>
    <name evidence="2" type="ORF">TVAG_402100</name>
</gene>
<accession>A2DHW7</accession>
<evidence type="ECO:0000313" key="2">
    <source>
        <dbReference type="EMBL" id="EAY19956.1"/>
    </source>
</evidence>
<organism evidence="2 3">
    <name type="scientific">Trichomonas vaginalis (strain ATCC PRA-98 / G3)</name>
    <dbReference type="NCBI Taxonomy" id="412133"/>
    <lineage>
        <taxon>Eukaryota</taxon>
        <taxon>Metamonada</taxon>
        <taxon>Parabasalia</taxon>
        <taxon>Trichomonadida</taxon>
        <taxon>Trichomonadidae</taxon>
        <taxon>Trichomonas</taxon>
    </lineage>
</organism>